<name>A0AAN9T7M7_9HEMI</name>
<sequence length="224" mass="25517">MPFNNVYLTHEKIGDVTRLRARQTPEICSWNGIILYNWHSDTTEDFLKLRRSKTAPELGLSLRLHSAKSSNVGSNESGWRVYVRFFASAAPPPLRSAADLKERQCVPAARARKIMTKMRGFYVNGSFTDLTGCHTYSPAQPKLLPLPAHFGKRIPTEFCTFAVIRPSRILPPKVDLRPQSNIGRRLRHRDFAATDIVPSSHLQADPVVLRMRARIKVANRRLFR</sequence>
<comment type="caution">
    <text evidence="1">The sequence shown here is derived from an EMBL/GenBank/DDBJ whole genome shotgun (WGS) entry which is preliminary data.</text>
</comment>
<dbReference type="Proteomes" id="UP001367676">
    <property type="component" value="Unassembled WGS sequence"/>
</dbReference>
<proteinExistence type="predicted"/>
<evidence type="ECO:0000313" key="2">
    <source>
        <dbReference type="Proteomes" id="UP001367676"/>
    </source>
</evidence>
<dbReference type="EMBL" id="JBBCAQ010000036">
    <property type="protein sequence ID" value="KAK7575589.1"/>
    <property type="molecule type" value="Genomic_DNA"/>
</dbReference>
<accession>A0AAN9T7M7</accession>
<gene>
    <name evidence="1" type="ORF">V9T40_011875</name>
</gene>
<protein>
    <submittedName>
        <fullName evidence="1">Uncharacterized protein</fullName>
    </submittedName>
</protein>
<evidence type="ECO:0000313" key="1">
    <source>
        <dbReference type="EMBL" id="KAK7575589.1"/>
    </source>
</evidence>
<organism evidence="1 2">
    <name type="scientific">Parthenolecanium corni</name>
    <dbReference type="NCBI Taxonomy" id="536013"/>
    <lineage>
        <taxon>Eukaryota</taxon>
        <taxon>Metazoa</taxon>
        <taxon>Ecdysozoa</taxon>
        <taxon>Arthropoda</taxon>
        <taxon>Hexapoda</taxon>
        <taxon>Insecta</taxon>
        <taxon>Pterygota</taxon>
        <taxon>Neoptera</taxon>
        <taxon>Paraneoptera</taxon>
        <taxon>Hemiptera</taxon>
        <taxon>Sternorrhyncha</taxon>
        <taxon>Coccoidea</taxon>
        <taxon>Coccidae</taxon>
        <taxon>Parthenolecanium</taxon>
    </lineage>
</organism>
<dbReference type="AlphaFoldDB" id="A0AAN9T7M7"/>
<keyword evidence="2" id="KW-1185">Reference proteome</keyword>
<reference evidence="1 2" key="1">
    <citation type="submission" date="2024-03" db="EMBL/GenBank/DDBJ databases">
        <title>Adaptation during the transition from Ophiocordyceps entomopathogen to insect associate is accompanied by gene loss and intensified selection.</title>
        <authorList>
            <person name="Ward C.M."/>
            <person name="Onetto C.A."/>
            <person name="Borneman A.R."/>
        </authorList>
    </citation>
    <scope>NUCLEOTIDE SEQUENCE [LARGE SCALE GENOMIC DNA]</scope>
    <source>
        <strain evidence="1">AWRI1</strain>
        <tissue evidence="1">Single Adult Female</tissue>
    </source>
</reference>